<sequence>MAKMYRHFAVVTVLVTASVALMADEDAQQTVREEVAQQVEEQRAAQARANEESMSVITQRAGAAPAQANFGPETSFGSPLVATRGSGTLTPNTKRAPSKAGQEAAVWTLVGLTEEEWFALSTEMRHQLTGGKNIFLSGTASQRRAALEKLGAASRQRSGAKNDPFARGSINQDEF</sequence>
<accession>A0A845AN20</accession>
<evidence type="ECO:0000256" key="2">
    <source>
        <dbReference type="SAM" id="SignalP"/>
    </source>
</evidence>
<protein>
    <submittedName>
        <fullName evidence="3">Uncharacterized protein</fullName>
    </submittedName>
</protein>
<name>A0A845AN20_9SPHN</name>
<evidence type="ECO:0000313" key="3">
    <source>
        <dbReference type="EMBL" id="MXP32212.1"/>
    </source>
</evidence>
<feature type="signal peptide" evidence="2">
    <location>
        <begin position="1"/>
        <end position="22"/>
    </location>
</feature>
<evidence type="ECO:0000256" key="1">
    <source>
        <dbReference type="SAM" id="MobiDB-lite"/>
    </source>
</evidence>
<keyword evidence="4" id="KW-1185">Reference proteome</keyword>
<feature type="chain" id="PRO_5032521195" evidence="2">
    <location>
        <begin position="23"/>
        <end position="175"/>
    </location>
</feature>
<feature type="region of interest" description="Disordered" evidence="1">
    <location>
        <begin position="151"/>
        <end position="175"/>
    </location>
</feature>
<evidence type="ECO:0000313" key="4">
    <source>
        <dbReference type="Proteomes" id="UP000446786"/>
    </source>
</evidence>
<organism evidence="3 4">
    <name type="scientific">Parerythrobacter jejuensis</name>
    <dbReference type="NCBI Taxonomy" id="795812"/>
    <lineage>
        <taxon>Bacteria</taxon>
        <taxon>Pseudomonadati</taxon>
        <taxon>Pseudomonadota</taxon>
        <taxon>Alphaproteobacteria</taxon>
        <taxon>Sphingomonadales</taxon>
        <taxon>Erythrobacteraceae</taxon>
        <taxon>Parerythrobacter</taxon>
    </lineage>
</organism>
<proteinExistence type="predicted"/>
<dbReference type="Proteomes" id="UP000446786">
    <property type="component" value="Unassembled WGS sequence"/>
</dbReference>
<dbReference type="AlphaFoldDB" id="A0A845AN20"/>
<reference evidence="3 4" key="1">
    <citation type="submission" date="2019-12" db="EMBL/GenBank/DDBJ databases">
        <title>Genomic-based taxomic classification of the family Erythrobacteraceae.</title>
        <authorList>
            <person name="Xu L."/>
        </authorList>
    </citation>
    <scope>NUCLEOTIDE SEQUENCE [LARGE SCALE GENOMIC DNA]</scope>
    <source>
        <strain evidence="3 4">JCM 16677</strain>
    </source>
</reference>
<dbReference type="RefSeq" id="WP_160779572.1">
    <property type="nucleotide sequence ID" value="NZ_BAAAZF010000001.1"/>
</dbReference>
<comment type="caution">
    <text evidence="3">The sequence shown here is derived from an EMBL/GenBank/DDBJ whole genome shotgun (WGS) entry which is preliminary data.</text>
</comment>
<keyword evidence="2" id="KW-0732">Signal</keyword>
<dbReference type="EMBL" id="WTYE01000001">
    <property type="protein sequence ID" value="MXP32212.1"/>
    <property type="molecule type" value="Genomic_DNA"/>
</dbReference>
<gene>
    <name evidence="3" type="ORF">GRI94_10325</name>
</gene>